<dbReference type="SUPFAM" id="SSF53756">
    <property type="entry name" value="UDP-Glycosyltransferase/glycogen phosphorylase"/>
    <property type="match status" value="1"/>
</dbReference>
<evidence type="ECO:0000313" key="6">
    <source>
        <dbReference type="Proteomes" id="UP000321363"/>
    </source>
</evidence>
<keyword evidence="6" id="KW-1185">Reference proteome</keyword>
<reference evidence="5 6" key="1">
    <citation type="journal article" date="2005" name="Int. J. Syst. Evol. Microbiol.">
        <title>Bacillus litoralis sp. nov., isolated from a tidal flat of the Yellow Sea in Korea.</title>
        <authorList>
            <person name="Yoon J.H."/>
            <person name="Oh T.K."/>
        </authorList>
    </citation>
    <scope>NUCLEOTIDE SEQUENCE [LARGE SCALE GENOMIC DNA]</scope>
    <source>
        <strain evidence="5 6">SW-211</strain>
    </source>
</reference>
<evidence type="ECO:0000256" key="2">
    <source>
        <dbReference type="ARBA" id="ARBA00022679"/>
    </source>
</evidence>
<feature type="domain" description="Glycosyl transferase family 1" evidence="3">
    <location>
        <begin position="224"/>
        <end position="384"/>
    </location>
</feature>
<keyword evidence="1" id="KW-0328">Glycosyltransferase</keyword>
<feature type="domain" description="Glycosyltransferase subfamily 4-like N-terminal" evidence="4">
    <location>
        <begin position="23"/>
        <end position="209"/>
    </location>
</feature>
<accession>A0A5C6W202</accession>
<dbReference type="OrthoDB" id="9813214at2"/>
<dbReference type="Pfam" id="PF13439">
    <property type="entry name" value="Glyco_transf_4"/>
    <property type="match status" value="1"/>
</dbReference>
<evidence type="ECO:0000259" key="3">
    <source>
        <dbReference type="Pfam" id="PF00534"/>
    </source>
</evidence>
<dbReference type="Proteomes" id="UP000321363">
    <property type="component" value="Unassembled WGS sequence"/>
</dbReference>
<keyword evidence="2 5" id="KW-0808">Transferase</keyword>
<evidence type="ECO:0000259" key="4">
    <source>
        <dbReference type="Pfam" id="PF13439"/>
    </source>
</evidence>
<dbReference type="GO" id="GO:0016757">
    <property type="term" value="F:glycosyltransferase activity"/>
    <property type="evidence" value="ECO:0007669"/>
    <property type="project" value="UniProtKB-KW"/>
</dbReference>
<dbReference type="EMBL" id="VOQF01000005">
    <property type="protein sequence ID" value="TXC90950.1"/>
    <property type="molecule type" value="Genomic_DNA"/>
</dbReference>
<dbReference type="RefSeq" id="WP_146947568.1">
    <property type="nucleotide sequence ID" value="NZ_VOQF01000005.1"/>
</dbReference>
<gene>
    <name evidence="5" type="ORF">FS935_08565</name>
</gene>
<organism evidence="5 6">
    <name type="scientific">Metabacillus litoralis</name>
    <dbReference type="NCBI Taxonomy" id="152268"/>
    <lineage>
        <taxon>Bacteria</taxon>
        <taxon>Bacillati</taxon>
        <taxon>Bacillota</taxon>
        <taxon>Bacilli</taxon>
        <taxon>Bacillales</taxon>
        <taxon>Bacillaceae</taxon>
        <taxon>Metabacillus</taxon>
    </lineage>
</organism>
<evidence type="ECO:0000313" key="5">
    <source>
        <dbReference type="EMBL" id="TXC90950.1"/>
    </source>
</evidence>
<dbReference type="InterPro" id="IPR001296">
    <property type="entry name" value="Glyco_trans_1"/>
</dbReference>
<name>A0A5C6W202_9BACI</name>
<protein>
    <submittedName>
        <fullName evidence="5">Glycosyltransferase family 4 protein</fullName>
    </submittedName>
</protein>
<dbReference type="PANTHER" id="PTHR12526">
    <property type="entry name" value="GLYCOSYLTRANSFERASE"/>
    <property type="match status" value="1"/>
</dbReference>
<comment type="caution">
    <text evidence="5">The sequence shown here is derived from an EMBL/GenBank/DDBJ whole genome shotgun (WGS) entry which is preliminary data.</text>
</comment>
<sequence>MNVIMLLFKDVIYDARVQREAISLAEAGHKVEIICVKEYELTLPKLHENLKVVRLTISTKAVKQKLVNSSSRTNASQKRNIVKSLLFKLVQRPILKLLKDLWAYDQFYKKCTQYIIQHQKKFDVIHCHDLNTLSAGVKLAHKYQLYVVYDSHELFNEMAGRNKVDRIYGYWIEKKLMKRINHLIVVNPYVEVEFKRMYGNTIKSTVIQNTPINTLEDHETRNVQKLREVYGMNNEDVLLIYQGGLTPFRGIELIIKTLKHLSDNYKLVIMGSGRSLLTLKELTDELHLGERVFFHPQVQASDVLHYTKQADIGLVMYENISKNNYFSTPNKIFEYLLAGIPTIASKHPGKEYIVEVEQTGICTDENPLSIAAAVREIMSNYEKYVANCLSKQDKYNWNYERQKLQKLYQVIESEL</sequence>
<evidence type="ECO:0000256" key="1">
    <source>
        <dbReference type="ARBA" id="ARBA00022676"/>
    </source>
</evidence>
<dbReference type="Gene3D" id="3.40.50.2000">
    <property type="entry name" value="Glycogen Phosphorylase B"/>
    <property type="match status" value="2"/>
</dbReference>
<dbReference type="InterPro" id="IPR028098">
    <property type="entry name" value="Glyco_trans_4-like_N"/>
</dbReference>
<dbReference type="PANTHER" id="PTHR12526:SF629">
    <property type="entry name" value="TEICHURONIC ACID BIOSYNTHESIS GLYCOSYLTRANSFERASE TUAH-RELATED"/>
    <property type="match status" value="1"/>
</dbReference>
<dbReference type="AlphaFoldDB" id="A0A5C6W202"/>
<dbReference type="Pfam" id="PF00534">
    <property type="entry name" value="Glycos_transf_1"/>
    <property type="match status" value="1"/>
</dbReference>
<proteinExistence type="predicted"/>